<dbReference type="Gene3D" id="2.60.120.10">
    <property type="entry name" value="Jelly Rolls"/>
    <property type="match status" value="1"/>
</dbReference>
<evidence type="ECO:0000259" key="1">
    <source>
        <dbReference type="Pfam" id="PF07883"/>
    </source>
</evidence>
<dbReference type="OrthoDB" id="129561at2"/>
<proteinExistence type="predicted"/>
<dbReference type="AlphaFoldDB" id="A0A1W2BJY3"/>
<dbReference type="Pfam" id="PF07883">
    <property type="entry name" value="Cupin_2"/>
    <property type="match status" value="1"/>
</dbReference>
<accession>A0A1W2BJY3</accession>
<organism evidence="2 3">
    <name type="scientific">Kibdelosporangium aridum</name>
    <dbReference type="NCBI Taxonomy" id="2030"/>
    <lineage>
        <taxon>Bacteria</taxon>
        <taxon>Bacillati</taxon>
        <taxon>Actinomycetota</taxon>
        <taxon>Actinomycetes</taxon>
        <taxon>Pseudonocardiales</taxon>
        <taxon>Pseudonocardiaceae</taxon>
        <taxon>Kibdelosporangium</taxon>
    </lineage>
</organism>
<keyword evidence="3" id="KW-1185">Reference proteome</keyword>
<dbReference type="InterPro" id="IPR011051">
    <property type="entry name" value="RmlC_Cupin_sf"/>
</dbReference>
<dbReference type="SUPFAM" id="SSF51182">
    <property type="entry name" value="RmlC-like cupins"/>
    <property type="match status" value="1"/>
</dbReference>
<dbReference type="PANTHER" id="PTHR38599">
    <property type="entry name" value="CUPIN DOMAIN PROTEIN (AFU_ORTHOLOGUE AFUA_3G13620)"/>
    <property type="match status" value="1"/>
</dbReference>
<dbReference type="InterPro" id="IPR013096">
    <property type="entry name" value="Cupin_2"/>
</dbReference>
<reference evidence="2 3" key="1">
    <citation type="submission" date="2017-04" db="EMBL/GenBank/DDBJ databases">
        <authorList>
            <person name="Afonso C.L."/>
            <person name="Miller P.J."/>
            <person name="Scott M.A."/>
            <person name="Spackman E."/>
            <person name="Goraichik I."/>
            <person name="Dimitrov K.M."/>
            <person name="Suarez D.L."/>
            <person name="Swayne D.E."/>
        </authorList>
    </citation>
    <scope>NUCLEOTIDE SEQUENCE [LARGE SCALE GENOMIC DNA]</scope>
    <source>
        <strain evidence="2 3">DSM 43828</strain>
    </source>
</reference>
<dbReference type="PANTHER" id="PTHR38599:SF1">
    <property type="entry name" value="CUPIN DOMAIN PROTEIN (AFU_ORTHOLOGUE AFUA_3G13620)"/>
    <property type="match status" value="1"/>
</dbReference>
<gene>
    <name evidence="2" type="ORF">SAMN05661093_01759</name>
</gene>
<protein>
    <submittedName>
        <fullName evidence="2">Cupin domain-containing protein</fullName>
    </submittedName>
</protein>
<name>A0A1W2BJY3_KIBAR</name>
<dbReference type="CDD" id="cd02235">
    <property type="entry name" value="cupin_BLL4011-like"/>
    <property type="match status" value="1"/>
</dbReference>
<feature type="domain" description="Cupin type-2" evidence="1">
    <location>
        <begin position="70"/>
        <end position="139"/>
    </location>
</feature>
<evidence type="ECO:0000313" key="3">
    <source>
        <dbReference type="Proteomes" id="UP000192674"/>
    </source>
</evidence>
<evidence type="ECO:0000313" key="2">
    <source>
        <dbReference type="EMBL" id="SMC73193.1"/>
    </source>
</evidence>
<dbReference type="EMBL" id="FWXV01000001">
    <property type="protein sequence ID" value="SMC73193.1"/>
    <property type="molecule type" value="Genomic_DNA"/>
</dbReference>
<dbReference type="Proteomes" id="UP000192674">
    <property type="component" value="Unassembled WGS sequence"/>
</dbReference>
<dbReference type="InterPro" id="IPR014710">
    <property type="entry name" value="RmlC-like_jellyroll"/>
</dbReference>
<sequence>MIDRRSLLRTGGTAALGAFGLATCACSPTAGVQNPPPTTTTSAGAASGVIRVELQRTEAPFAGFEIIQTRFEIPVGQASGRHSHDGGKEVGYIIQGDVLMEFDDRPPLRLKSGDPFLIPTGVVHNARNVGTVQTMMLSTYCIDASKPLVTPH</sequence>
<dbReference type="PROSITE" id="PS51257">
    <property type="entry name" value="PROKAR_LIPOPROTEIN"/>
    <property type="match status" value="1"/>
</dbReference>
<dbReference type="RefSeq" id="WP_084425369.1">
    <property type="nucleotide sequence ID" value="NZ_FWXV01000001.1"/>
</dbReference>